<name>A0A2S8FV65_9BACT</name>
<dbReference type="RefSeq" id="WP_105329357.1">
    <property type="nucleotide sequence ID" value="NZ_PUHY01000006.1"/>
</dbReference>
<keyword evidence="1" id="KW-1133">Transmembrane helix</keyword>
<evidence type="ECO:0008006" key="4">
    <source>
        <dbReference type="Google" id="ProtNLM"/>
    </source>
</evidence>
<evidence type="ECO:0000313" key="3">
    <source>
        <dbReference type="Proteomes" id="UP000238322"/>
    </source>
</evidence>
<dbReference type="Pfam" id="PF11755">
    <property type="entry name" value="DUF3311"/>
    <property type="match status" value="1"/>
</dbReference>
<dbReference type="InterPro" id="IPR021741">
    <property type="entry name" value="DUF3311"/>
</dbReference>
<organism evidence="2 3">
    <name type="scientific">Blastopirellula marina</name>
    <dbReference type="NCBI Taxonomy" id="124"/>
    <lineage>
        <taxon>Bacteria</taxon>
        <taxon>Pseudomonadati</taxon>
        <taxon>Planctomycetota</taxon>
        <taxon>Planctomycetia</taxon>
        <taxon>Pirellulales</taxon>
        <taxon>Pirellulaceae</taxon>
        <taxon>Blastopirellula</taxon>
    </lineage>
</organism>
<evidence type="ECO:0000313" key="2">
    <source>
        <dbReference type="EMBL" id="PQO36068.1"/>
    </source>
</evidence>
<evidence type="ECO:0000256" key="1">
    <source>
        <dbReference type="SAM" id="Phobius"/>
    </source>
</evidence>
<keyword evidence="1" id="KW-0472">Membrane</keyword>
<keyword evidence="1" id="KW-0812">Transmembrane</keyword>
<dbReference type="EMBL" id="PUHY01000006">
    <property type="protein sequence ID" value="PQO36068.1"/>
    <property type="molecule type" value="Genomic_DNA"/>
</dbReference>
<dbReference type="Proteomes" id="UP000238322">
    <property type="component" value="Unassembled WGS sequence"/>
</dbReference>
<accession>A0A2S8FV65</accession>
<dbReference type="AlphaFoldDB" id="A0A2S8FV65"/>
<comment type="caution">
    <text evidence="2">The sequence shown here is derived from an EMBL/GenBank/DDBJ whole genome shotgun (WGS) entry which is preliminary data.</text>
</comment>
<proteinExistence type="predicted"/>
<gene>
    <name evidence="2" type="ORF">C5Y83_09085</name>
</gene>
<sequence length="74" mass="8605">MRYVVWLLVVALIILRQDLWLWNNGTLVWGFMPITLLWQAGISIGASIVWFLATIFAWPSDLIEEVQRESEEGE</sequence>
<protein>
    <recommendedName>
        <fullName evidence="4">DUF3311 domain-containing protein</fullName>
    </recommendedName>
</protein>
<reference evidence="2 3" key="1">
    <citation type="submission" date="2018-02" db="EMBL/GenBank/DDBJ databases">
        <title>Comparative genomes isolates from brazilian mangrove.</title>
        <authorList>
            <person name="Araujo J.E."/>
            <person name="Taketani R.G."/>
            <person name="Silva M.C.P."/>
            <person name="Loureco M.V."/>
            <person name="Andreote F.D."/>
        </authorList>
    </citation>
    <scope>NUCLEOTIDE SEQUENCE [LARGE SCALE GENOMIC DNA]</scope>
    <source>
        <strain evidence="2 3">Hex-1 MGV</strain>
    </source>
</reference>
<dbReference type="OrthoDB" id="283209at2"/>
<feature type="transmembrane region" description="Helical" evidence="1">
    <location>
        <begin position="40"/>
        <end position="58"/>
    </location>
</feature>